<dbReference type="InterPro" id="IPR000757">
    <property type="entry name" value="Beta-glucanase-like"/>
</dbReference>
<feature type="domain" description="GH16" evidence="2">
    <location>
        <begin position="12"/>
        <end position="269"/>
    </location>
</feature>
<sequence>MSGLNFILPLALLYFHSAVQVQQKPRLLWSDEFNYTGAPDSTRWTYDLGNGCPNHCGFGNEELQHYTNQPENVHVDGEKLIIEAHKVAGQDSAYTSTRIKTKGKAAWKYAYVEVRAKLPKGRGTWPAIWMLPDTLRYGGWPASGEIDIMEHVGFDPGVVHGTVHTSSFNHKIGTQVGKQQTVKDFSDAFHRYAVNWTEEEIQFIIDDKVYHTFKNNGSGYKDWPFDHPFHLILNIAVGGGWGGQKGVDPAIWPQRMEVDYVRVYEPLRTRAQKKFILHKG</sequence>
<protein>
    <submittedName>
        <fullName evidence="3">Glycosyl hydrolases family 16</fullName>
    </submittedName>
</protein>
<dbReference type="PANTHER" id="PTHR10963">
    <property type="entry name" value="GLYCOSYL HYDROLASE-RELATED"/>
    <property type="match status" value="1"/>
</dbReference>
<evidence type="ECO:0000256" key="1">
    <source>
        <dbReference type="ARBA" id="ARBA00006865"/>
    </source>
</evidence>
<proteinExistence type="inferred from homology"/>
<evidence type="ECO:0000313" key="3">
    <source>
        <dbReference type="EMBL" id="SFU51666.1"/>
    </source>
</evidence>
<dbReference type="STRING" id="388950.GCA_001611675_00348"/>
<dbReference type="Proteomes" id="UP000182491">
    <property type="component" value="Unassembled WGS sequence"/>
</dbReference>
<dbReference type="InterPro" id="IPR013320">
    <property type="entry name" value="ConA-like_dom_sf"/>
</dbReference>
<comment type="similarity">
    <text evidence="1">Belongs to the glycosyl hydrolase 16 family.</text>
</comment>
<evidence type="ECO:0000313" key="4">
    <source>
        <dbReference type="Proteomes" id="UP000182491"/>
    </source>
</evidence>
<reference evidence="4" key="1">
    <citation type="submission" date="2016-10" db="EMBL/GenBank/DDBJ databases">
        <authorList>
            <person name="Varghese N."/>
        </authorList>
    </citation>
    <scope>NUCLEOTIDE SEQUENCE [LARGE SCALE GENOMIC DNA]</scope>
    <source>
        <strain evidence="4">DSM 18820</strain>
    </source>
</reference>
<accession>A0A1I7GTU8</accession>
<dbReference type="OrthoDB" id="9776255at2"/>
<dbReference type="InterPro" id="IPR050546">
    <property type="entry name" value="Glycosyl_Hydrlase_16"/>
</dbReference>
<dbReference type="Pfam" id="PF00722">
    <property type="entry name" value="Glyco_hydro_16"/>
    <property type="match status" value="1"/>
</dbReference>
<dbReference type="RefSeq" id="WP_068836568.1">
    <property type="nucleotide sequence ID" value="NZ_BMXC01000001.1"/>
</dbReference>
<dbReference type="CDD" id="cd08023">
    <property type="entry name" value="GH16_laminarinase_like"/>
    <property type="match status" value="1"/>
</dbReference>
<name>A0A1I7GTU8_9BACT</name>
<dbReference type="GO" id="GO:0005975">
    <property type="term" value="P:carbohydrate metabolic process"/>
    <property type="evidence" value="ECO:0007669"/>
    <property type="project" value="InterPro"/>
</dbReference>
<dbReference type="Gene3D" id="2.60.120.200">
    <property type="match status" value="1"/>
</dbReference>
<dbReference type="PANTHER" id="PTHR10963:SF55">
    <property type="entry name" value="GLYCOSIDE HYDROLASE FAMILY 16 PROTEIN"/>
    <property type="match status" value="1"/>
</dbReference>
<keyword evidence="3" id="KW-0378">Hydrolase</keyword>
<dbReference type="SUPFAM" id="SSF49899">
    <property type="entry name" value="Concanavalin A-like lectins/glucanases"/>
    <property type="match status" value="1"/>
</dbReference>
<dbReference type="AlphaFoldDB" id="A0A1I7GTU8"/>
<dbReference type="EMBL" id="FPCA01000001">
    <property type="protein sequence ID" value="SFU51666.1"/>
    <property type="molecule type" value="Genomic_DNA"/>
</dbReference>
<evidence type="ECO:0000259" key="2">
    <source>
        <dbReference type="PROSITE" id="PS51762"/>
    </source>
</evidence>
<dbReference type="PROSITE" id="PS51762">
    <property type="entry name" value="GH16_2"/>
    <property type="match status" value="1"/>
</dbReference>
<organism evidence="3 4">
    <name type="scientific">Pontibacter akesuensis</name>
    <dbReference type="NCBI Taxonomy" id="388950"/>
    <lineage>
        <taxon>Bacteria</taxon>
        <taxon>Pseudomonadati</taxon>
        <taxon>Bacteroidota</taxon>
        <taxon>Cytophagia</taxon>
        <taxon>Cytophagales</taxon>
        <taxon>Hymenobacteraceae</taxon>
        <taxon>Pontibacter</taxon>
    </lineage>
</organism>
<gene>
    <name evidence="3" type="ORF">SAMN04487941_1252</name>
</gene>
<dbReference type="GO" id="GO:0004553">
    <property type="term" value="F:hydrolase activity, hydrolyzing O-glycosyl compounds"/>
    <property type="evidence" value="ECO:0007669"/>
    <property type="project" value="InterPro"/>
</dbReference>
<keyword evidence="4" id="KW-1185">Reference proteome</keyword>